<dbReference type="EMBL" id="CP084166">
    <property type="protein sequence ID" value="UJG42015.1"/>
    <property type="molecule type" value="Genomic_DNA"/>
</dbReference>
<evidence type="ECO:0000259" key="1">
    <source>
        <dbReference type="Pfam" id="PF10079"/>
    </source>
</evidence>
<gene>
    <name evidence="2" type="primary">bshC</name>
    <name evidence="2" type="ORF">K9W45_05995</name>
</gene>
<organism evidence="2">
    <name type="scientific">Candidatus Heimdallarchaeum aukensis</name>
    <dbReference type="NCBI Taxonomy" id="2876573"/>
    <lineage>
        <taxon>Archaea</taxon>
        <taxon>Promethearchaeati</taxon>
        <taxon>Candidatus Heimdallarchaeota</taxon>
        <taxon>Candidatus Heimdallarchaeia (ex Rinke et al. 2021) (nom. nud.)</taxon>
        <taxon>Candidatus Heimdallarchaeales</taxon>
        <taxon>Candidatus Heimdallarchaeaceae</taxon>
        <taxon>Candidatus Heimdallarchaeum</taxon>
    </lineage>
</organism>
<dbReference type="Pfam" id="PF10079">
    <property type="entry name" value="Rossmann-like_BshC"/>
    <property type="match status" value="1"/>
</dbReference>
<protein>
    <submittedName>
        <fullName evidence="2">Bacillithiol biosynthesis BshC</fullName>
    </submittedName>
</protein>
<dbReference type="Proteomes" id="UP001201020">
    <property type="component" value="Chromosome"/>
</dbReference>
<feature type="domain" description="Bacillithiol biosynthesis BshC N-terminal Rossmann-like" evidence="1">
    <location>
        <begin position="18"/>
        <end position="400"/>
    </location>
</feature>
<evidence type="ECO:0000313" key="2">
    <source>
        <dbReference type="EMBL" id="UJG42015.1"/>
    </source>
</evidence>
<dbReference type="InterPro" id="IPR055398">
    <property type="entry name" value="Rossmann-like_BshC"/>
</dbReference>
<name>A0A9Y1BNB6_9ARCH</name>
<reference evidence="2" key="1">
    <citation type="journal article" date="2022" name="Nat. Microbiol.">
        <title>Unique mobile elements and scalable gene flow at the prokaryote-eukaryote boundary revealed by circularized Asgard archaea genomes.</title>
        <authorList>
            <person name="Wu F."/>
            <person name="Speth D.R."/>
            <person name="Philosof A."/>
            <person name="Cremiere A."/>
            <person name="Narayanan A."/>
            <person name="Barco R.A."/>
            <person name="Connon S.A."/>
            <person name="Amend J.P."/>
            <person name="Antoshechkin I.A."/>
            <person name="Orphan V.J."/>
        </authorList>
    </citation>
    <scope>NUCLEOTIDE SEQUENCE</scope>
    <source>
        <strain evidence="2">PM71</strain>
    </source>
</reference>
<accession>A0A9Y1BNB6</accession>
<proteinExistence type="predicted"/>
<dbReference type="AlphaFoldDB" id="A0A9Y1BNB6"/>
<sequence>MNTAGDLYSSYIWENIKHPYLEYFYNFVPKTFHEALEKVSKLPEVYIETNTVESLKKILLSYHEKLGLLTDRVRSNIHNINNGVVLAGQQATIFGGVSLIGNKIAATVTLSELSKEYGRKLSPVFLVNTHDVVQPEITTIHIPNAQTSFTKPISLISIQENIASFAISMRNFDWLDENLKVIKNIFLEFRSLLPKEKQNLFLERVEHILTFMRETYRSSFSFGDWAALIYGIQANIINDWGLVLFPTSHPEIRELLVKGYKPILKRRDEYIEEFNKASNKLFSLGLRPTTPKKEKDYSPFFYECENGHRVVLSCKEEEDSLIFSGKCKIDGQEISFDIDKEKINLKPYARNLAARLDTNQATLQSVMPVYLRVSGPGEINYNAQVIPAVRKLGVQFPVLLKYTRMVYNSNWIEEMSNSPELKEYSLITPELFKLLGQISKAKKKNEKDKLFENAKSLRAFILEKLEKIKQVDDSPTSKVSLLKSWQWGIYTSKKTWQEVSYPWFCLASITGLSDYLRAYKRQYSKYSPVGGIQFLNTHV</sequence>